<keyword evidence="7" id="KW-0804">Transcription</keyword>
<dbReference type="SUPFAM" id="SSF47384">
    <property type="entry name" value="Homodimeric domain of signal transducing histidine kinase"/>
    <property type="match status" value="1"/>
</dbReference>
<evidence type="ECO:0000313" key="11">
    <source>
        <dbReference type="EMBL" id="SEH08842.1"/>
    </source>
</evidence>
<keyword evidence="4" id="KW-0902">Two-component regulatory system</keyword>
<dbReference type="PANTHER" id="PTHR43547:SF2">
    <property type="entry name" value="HYBRID SIGNAL TRANSDUCTION HISTIDINE KINASE C"/>
    <property type="match status" value="1"/>
</dbReference>
<gene>
    <name evidence="11" type="primary">pleD_9</name>
    <name evidence="11" type="ORF">MBHS_04735</name>
</gene>
<dbReference type="EMBL" id="FMSV02000556">
    <property type="protein sequence ID" value="SEH08842.1"/>
    <property type="molecule type" value="Genomic_DNA"/>
</dbReference>
<evidence type="ECO:0000256" key="6">
    <source>
        <dbReference type="ARBA" id="ARBA00023125"/>
    </source>
</evidence>
<keyword evidence="3 8" id="KW-0597">Phosphoprotein</keyword>
<comment type="catalytic activity">
    <reaction evidence="1">
        <text>ATP + protein L-histidine = ADP + protein N-phospho-L-histidine.</text>
        <dbReference type="EC" id="2.7.13.3"/>
    </reaction>
</comment>
<evidence type="ECO:0000256" key="7">
    <source>
        <dbReference type="ARBA" id="ARBA00023163"/>
    </source>
</evidence>
<dbReference type="InterPro" id="IPR036097">
    <property type="entry name" value="HisK_dim/P_sf"/>
</dbReference>
<feature type="domain" description="Histidine kinase" evidence="9">
    <location>
        <begin position="207"/>
        <end position="417"/>
    </location>
</feature>
<protein>
    <recommendedName>
        <fullName evidence="2">histidine kinase</fullName>
        <ecNumber evidence="2">2.7.13.3</ecNumber>
    </recommendedName>
</protein>
<dbReference type="Gene3D" id="1.10.287.130">
    <property type="match status" value="1"/>
</dbReference>
<reference evidence="11 12" key="1">
    <citation type="submission" date="2016-10" db="EMBL/GenBank/DDBJ databases">
        <authorList>
            <person name="de Groot N.N."/>
        </authorList>
    </citation>
    <scope>NUCLEOTIDE SEQUENCE [LARGE SCALE GENOMIC DNA]</scope>
    <source>
        <strain evidence="11">MBHS1</strain>
    </source>
</reference>
<evidence type="ECO:0000259" key="9">
    <source>
        <dbReference type="PROSITE" id="PS50109"/>
    </source>
</evidence>
<evidence type="ECO:0000259" key="10">
    <source>
        <dbReference type="PROSITE" id="PS50110"/>
    </source>
</evidence>
<dbReference type="FunFam" id="3.40.50.2300:FF:000001">
    <property type="entry name" value="DNA-binding response regulator PhoB"/>
    <property type="match status" value="1"/>
</dbReference>
<evidence type="ECO:0000256" key="4">
    <source>
        <dbReference type="ARBA" id="ARBA00023012"/>
    </source>
</evidence>
<dbReference type="InterPro" id="IPR001789">
    <property type="entry name" value="Sig_transdc_resp-reg_receiver"/>
</dbReference>
<keyword evidence="12" id="KW-1185">Reference proteome</keyword>
<dbReference type="EC" id="2.7.13.3" evidence="2"/>
<dbReference type="GO" id="GO:0003677">
    <property type="term" value="F:DNA binding"/>
    <property type="evidence" value="ECO:0007669"/>
    <property type="project" value="UniProtKB-KW"/>
</dbReference>
<dbReference type="InterPro" id="IPR011006">
    <property type="entry name" value="CheY-like_superfamily"/>
</dbReference>
<evidence type="ECO:0000256" key="1">
    <source>
        <dbReference type="ARBA" id="ARBA00000085"/>
    </source>
</evidence>
<proteinExistence type="predicted"/>
<keyword evidence="6" id="KW-0238">DNA-binding</keyword>
<dbReference type="PRINTS" id="PR00344">
    <property type="entry name" value="BCTRLSENSOR"/>
</dbReference>
<dbReference type="GO" id="GO:0000155">
    <property type="term" value="F:phosphorelay sensor kinase activity"/>
    <property type="evidence" value="ECO:0007669"/>
    <property type="project" value="InterPro"/>
</dbReference>
<organism evidence="11 12">
    <name type="scientific">Candidatus Venteria ishoeyi</name>
    <dbReference type="NCBI Taxonomy" id="1899563"/>
    <lineage>
        <taxon>Bacteria</taxon>
        <taxon>Pseudomonadati</taxon>
        <taxon>Pseudomonadota</taxon>
        <taxon>Gammaproteobacteria</taxon>
        <taxon>Thiotrichales</taxon>
        <taxon>Thiotrichaceae</taxon>
        <taxon>Venteria</taxon>
    </lineage>
</organism>
<dbReference type="InterPro" id="IPR004358">
    <property type="entry name" value="Sig_transdc_His_kin-like_C"/>
</dbReference>
<keyword evidence="5" id="KW-0805">Transcription regulation</keyword>
<dbReference type="Pfam" id="PF00072">
    <property type="entry name" value="Response_reg"/>
    <property type="match status" value="1"/>
</dbReference>
<dbReference type="Gene3D" id="3.30.565.10">
    <property type="entry name" value="Histidine kinase-like ATPase, C-terminal domain"/>
    <property type="match status" value="1"/>
</dbReference>
<dbReference type="SMART" id="SM00387">
    <property type="entry name" value="HATPase_c"/>
    <property type="match status" value="1"/>
</dbReference>
<dbReference type="InterPro" id="IPR036890">
    <property type="entry name" value="HATPase_C_sf"/>
</dbReference>
<dbReference type="SMART" id="SM00448">
    <property type="entry name" value="REC"/>
    <property type="match status" value="1"/>
</dbReference>
<dbReference type="Proteomes" id="UP000236724">
    <property type="component" value="Unassembled WGS sequence"/>
</dbReference>
<dbReference type="PROSITE" id="PS50110">
    <property type="entry name" value="RESPONSE_REGULATORY"/>
    <property type="match status" value="1"/>
</dbReference>
<dbReference type="PROSITE" id="PS50109">
    <property type="entry name" value="HIS_KIN"/>
    <property type="match status" value="1"/>
</dbReference>
<feature type="modified residue" description="4-aspartylphosphate" evidence="8">
    <location>
        <position position="104"/>
    </location>
</feature>
<dbReference type="OrthoDB" id="5621394at2"/>
<evidence type="ECO:0000256" key="3">
    <source>
        <dbReference type="ARBA" id="ARBA00022553"/>
    </source>
</evidence>
<evidence type="ECO:0000256" key="2">
    <source>
        <dbReference type="ARBA" id="ARBA00012438"/>
    </source>
</evidence>
<dbReference type="Gene3D" id="3.40.50.2300">
    <property type="match status" value="1"/>
</dbReference>
<evidence type="ECO:0000313" key="12">
    <source>
        <dbReference type="Proteomes" id="UP000236724"/>
    </source>
</evidence>
<dbReference type="InterPro" id="IPR003594">
    <property type="entry name" value="HATPase_dom"/>
</dbReference>
<dbReference type="PANTHER" id="PTHR43547">
    <property type="entry name" value="TWO-COMPONENT HISTIDINE KINASE"/>
    <property type="match status" value="1"/>
</dbReference>
<evidence type="ECO:0000256" key="8">
    <source>
        <dbReference type="PROSITE-ProRule" id="PRU00169"/>
    </source>
</evidence>
<dbReference type="Pfam" id="PF02518">
    <property type="entry name" value="HATPase_c"/>
    <property type="match status" value="1"/>
</dbReference>
<dbReference type="InterPro" id="IPR005467">
    <property type="entry name" value="His_kinase_dom"/>
</dbReference>
<evidence type="ECO:0000256" key="5">
    <source>
        <dbReference type="ARBA" id="ARBA00023015"/>
    </source>
</evidence>
<dbReference type="AlphaFoldDB" id="A0A1H6FFJ9"/>
<name>A0A1H6FFJ9_9GAMM</name>
<dbReference type="SUPFAM" id="SSF55874">
    <property type="entry name" value="ATPase domain of HSP90 chaperone/DNA topoisomerase II/histidine kinase"/>
    <property type="match status" value="1"/>
</dbReference>
<sequence>MKLTLNSNYLSEIESYYALMLYSCSISKFGFFSAKSHKIKEYKSAMDTSEIEKGTLLIVDDVPNNLKMLFTYLRDHEFKIRVAQDGEDALEQLEYAKPDLILLDVMMPKVDGFEVCRRLKANPDTKDIPIIFMTALTDTVDKVQGFEIGAVDYITKPVQQEEVLARITTHLTLSKMKKLLQQEIDLREQDNHVLEQRNHDLEAYAKVVARDLKKPLIRLSGLTKVLLNDLRKEKKETLLQFVNEIEQSRYDMVATIDDLLLLAEVRTQGGTMDELNMSEIISPVQDRLEYLSRKYSAKIEIQKEWPRVWGYAPWLEKVWENLLTYSLKNGGRPPYLKLGAESTGNGYVRCWLNDNGPATSKEKAKHMFGAMESIEHAEEGLGMSIIQRIVEQYGGNAGVDSHGYIGNTYFFTLPEVVDYEEGQAG</sequence>
<dbReference type="CDD" id="cd19920">
    <property type="entry name" value="REC_PA4781-like"/>
    <property type="match status" value="1"/>
</dbReference>
<feature type="domain" description="Response regulatory" evidence="10">
    <location>
        <begin position="55"/>
        <end position="171"/>
    </location>
</feature>
<dbReference type="SUPFAM" id="SSF52172">
    <property type="entry name" value="CheY-like"/>
    <property type="match status" value="1"/>
</dbReference>
<accession>A0A1H6FFJ9</accession>